<accession>A0A6A4Q2R9</accession>
<sequence>MNNTIIPWNFLMDSSTPSILTPTHSIPTPIAQQKSFADVIKVSCDVSQLPQPRINGNTIAVKIPEEEYQAGLLRCKTHLHGRVILSKGDAPVKFLDLKGKLSARWNKVGKWTMISLGRGFYEFSFSYIEDMRRVCALGSWNLNPGFFRVFPWTPDFNPTLQRMANVQCWVKLVGLPQEYWSPKIIFSIVGV</sequence>
<evidence type="ECO:0000313" key="3">
    <source>
        <dbReference type="Proteomes" id="UP000447434"/>
    </source>
</evidence>
<protein>
    <recommendedName>
        <fullName evidence="1">DUF4283 domain-containing protein</fullName>
    </recommendedName>
</protein>
<dbReference type="EMBL" id="WOCE01000009">
    <property type="protein sequence ID" value="KAE9607816.1"/>
    <property type="molecule type" value="Genomic_DNA"/>
</dbReference>
<dbReference type="Pfam" id="PF14111">
    <property type="entry name" value="DUF4283"/>
    <property type="match status" value="1"/>
</dbReference>
<dbReference type="AlphaFoldDB" id="A0A6A4Q2R9"/>
<dbReference type="InterPro" id="IPR025558">
    <property type="entry name" value="DUF4283"/>
</dbReference>
<evidence type="ECO:0000259" key="1">
    <source>
        <dbReference type="Pfam" id="PF14111"/>
    </source>
</evidence>
<keyword evidence="3" id="KW-1185">Reference proteome</keyword>
<feature type="domain" description="DUF4283" evidence="1">
    <location>
        <begin position="78"/>
        <end position="159"/>
    </location>
</feature>
<dbReference type="InterPro" id="IPR040256">
    <property type="entry name" value="At4g02000-like"/>
</dbReference>
<reference evidence="3" key="1">
    <citation type="journal article" date="2020" name="Nat. Commun.">
        <title>Genome sequence of the cluster root forming white lupin.</title>
        <authorList>
            <person name="Hufnagel B."/>
            <person name="Marques A."/>
            <person name="Soriano A."/>
            <person name="Marques L."/>
            <person name="Divol F."/>
            <person name="Doumas P."/>
            <person name="Sallet E."/>
            <person name="Mancinotti D."/>
            <person name="Carrere S."/>
            <person name="Marande W."/>
            <person name="Arribat S."/>
            <person name="Keller J."/>
            <person name="Huneau C."/>
            <person name="Blein T."/>
            <person name="Aime D."/>
            <person name="Laguerre M."/>
            <person name="Taylor J."/>
            <person name="Schubert V."/>
            <person name="Nelson M."/>
            <person name="Geu-Flores F."/>
            <person name="Crespi M."/>
            <person name="Gallardo-Guerrero K."/>
            <person name="Delaux P.-M."/>
            <person name="Salse J."/>
            <person name="Berges H."/>
            <person name="Guyot R."/>
            <person name="Gouzy J."/>
            <person name="Peret B."/>
        </authorList>
    </citation>
    <scope>NUCLEOTIDE SEQUENCE [LARGE SCALE GENOMIC DNA]</scope>
    <source>
        <strain evidence="3">cv. Amiga</strain>
    </source>
</reference>
<name>A0A6A4Q2R9_LUPAL</name>
<evidence type="ECO:0000313" key="2">
    <source>
        <dbReference type="EMBL" id="KAE9607816.1"/>
    </source>
</evidence>
<proteinExistence type="predicted"/>
<dbReference type="PANTHER" id="PTHR31286:SF176">
    <property type="entry name" value="DUF4283 DOMAIN PROTEIN"/>
    <property type="match status" value="1"/>
</dbReference>
<dbReference type="Proteomes" id="UP000447434">
    <property type="component" value="Chromosome 9"/>
</dbReference>
<dbReference type="OrthoDB" id="1423431at2759"/>
<dbReference type="PANTHER" id="PTHR31286">
    <property type="entry name" value="GLYCINE-RICH CELL WALL STRUCTURAL PROTEIN 1.8-LIKE"/>
    <property type="match status" value="1"/>
</dbReference>
<comment type="caution">
    <text evidence="2">The sequence shown here is derived from an EMBL/GenBank/DDBJ whole genome shotgun (WGS) entry which is preliminary data.</text>
</comment>
<gene>
    <name evidence="2" type="ORF">Lalb_Chr09g0334161</name>
</gene>
<organism evidence="2 3">
    <name type="scientific">Lupinus albus</name>
    <name type="common">White lupine</name>
    <name type="synonym">Lupinus termis</name>
    <dbReference type="NCBI Taxonomy" id="3870"/>
    <lineage>
        <taxon>Eukaryota</taxon>
        <taxon>Viridiplantae</taxon>
        <taxon>Streptophyta</taxon>
        <taxon>Embryophyta</taxon>
        <taxon>Tracheophyta</taxon>
        <taxon>Spermatophyta</taxon>
        <taxon>Magnoliopsida</taxon>
        <taxon>eudicotyledons</taxon>
        <taxon>Gunneridae</taxon>
        <taxon>Pentapetalae</taxon>
        <taxon>rosids</taxon>
        <taxon>fabids</taxon>
        <taxon>Fabales</taxon>
        <taxon>Fabaceae</taxon>
        <taxon>Papilionoideae</taxon>
        <taxon>50 kb inversion clade</taxon>
        <taxon>genistoids sensu lato</taxon>
        <taxon>core genistoids</taxon>
        <taxon>Genisteae</taxon>
        <taxon>Lupinus</taxon>
    </lineage>
</organism>